<dbReference type="SUPFAM" id="SSF50022">
    <property type="entry name" value="ISP domain"/>
    <property type="match status" value="1"/>
</dbReference>
<proteinExistence type="predicted"/>
<evidence type="ECO:0000256" key="6">
    <source>
        <dbReference type="ARBA" id="ARBA00023063"/>
    </source>
</evidence>
<dbReference type="AlphaFoldDB" id="A0A2T0V4B4"/>
<dbReference type="InterPro" id="IPR012748">
    <property type="entry name" value="Rieske-like_NirD"/>
</dbReference>
<feature type="domain" description="Rieske" evidence="8">
    <location>
        <begin position="16"/>
        <end position="116"/>
    </location>
</feature>
<dbReference type="EMBL" id="PVTL01000011">
    <property type="protein sequence ID" value="PRY65012.1"/>
    <property type="molecule type" value="Genomic_DNA"/>
</dbReference>
<dbReference type="GO" id="GO:0042128">
    <property type="term" value="P:nitrate assimilation"/>
    <property type="evidence" value="ECO:0007669"/>
    <property type="project" value="UniProtKB-KW"/>
</dbReference>
<dbReference type="GO" id="GO:0016705">
    <property type="term" value="F:oxidoreductase activity, acting on paired donors, with incorporation or reduction of molecular oxygen"/>
    <property type="evidence" value="ECO:0007669"/>
    <property type="project" value="UniProtKB-ARBA"/>
</dbReference>
<evidence type="ECO:0000256" key="5">
    <source>
        <dbReference type="ARBA" id="ARBA00023014"/>
    </source>
</evidence>
<evidence type="ECO:0000256" key="3">
    <source>
        <dbReference type="ARBA" id="ARBA00023002"/>
    </source>
</evidence>
<evidence type="ECO:0000256" key="7">
    <source>
        <dbReference type="ARBA" id="ARBA00023239"/>
    </source>
</evidence>
<keyword evidence="6" id="KW-0534">Nitrate assimilation</keyword>
<dbReference type="InterPro" id="IPR050963">
    <property type="entry name" value="Sirohydro_Cobaltochel/CbiX"/>
</dbReference>
<keyword evidence="2" id="KW-0479">Metal-binding</keyword>
<dbReference type="Gene3D" id="3.40.50.1400">
    <property type="match status" value="2"/>
</dbReference>
<keyword evidence="3" id="KW-0560">Oxidoreductase</keyword>
<dbReference type="InterPro" id="IPR036922">
    <property type="entry name" value="Rieske_2Fe-2S_sf"/>
</dbReference>
<dbReference type="PROSITE" id="PS51300">
    <property type="entry name" value="NIRD"/>
    <property type="match status" value="1"/>
</dbReference>
<dbReference type="CDD" id="cd03416">
    <property type="entry name" value="CbiX_SirB_N"/>
    <property type="match status" value="1"/>
</dbReference>
<keyword evidence="4" id="KW-0408">Iron</keyword>
<reference evidence="9 10" key="1">
    <citation type="submission" date="2018-03" db="EMBL/GenBank/DDBJ databases">
        <title>Genomic Encyclopedia of Type Strains, Phase III (KMG-III): the genomes of soil and plant-associated and newly described type strains.</title>
        <authorList>
            <person name="Whitman W."/>
        </authorList>
    </citation>
    <scope>NUCLEOTIDE SEQUENCE [LARGE SCALE GENOMIC DNA]</scope>
    <source>
        <strain evidence="9 10">CGMCC 1.12484</strain>
    </source>
</reference>
<dbReference type="OrthoDB" id="7345302at2"/>
<dbReference type="NCBIfam" id="TIGR02378">
    <property type="entry name" value="nirD_assim_sml"/>
    <property type="match status" value="1"/>
</dbReference>
<evidence type="ECO:0000313" key="9">
    <source>
        <dbReference type="EMBL" id="PRY65012.1"/>
    </source>
</evidence>
<dbReference type="CDD" id="cd03529">
    <property type="entry name" value="Rieske_NirD"/>
    <property type="match status" value="1"/>
</dbReference>
<comment type="caution">
    <text evidence="9">The sequence shown here is derived from an EMBL/GenBank/DDBJ whole genome shotgun (WGS) entry which is preliminary data.</text>
</comment>
<evidence type="ECO:0000256" key="4">
    <source>
        <dbReference type="ARBA" id="ARBA00023004"/>
    </source>
</evidence>
<dbReference type="Proteomes" id="UP000237983">
    <property type="component" value="Unassembled WGS sequence"/>
</dbReference>
<keyword evidence="1" id="KW-0001">2Fe-2S</keyword>
<dbReference type="SUPFAM" id="SSF53800">
    <property type="entry name" value="Chelatase"/>
    <property type="match status" value="1"/>
</dbReference>
<dbReference type="PANTHER" id="PTHR33542:SF5">
    <property type="entry name" value="FERROCHELATASE CHE1"/>
    <property type="match status" value="1"/>
</dbReference>
<name>A0A2T0V4B4_9MICO</name>
<evidence type="ECO:0000256" key="2">
    <source>
        <dbReference type="ARBA" id="ARBA00022723"/>
    </source>
</evidence>
<dbReference type="GO" id="GO:0046872">
    <property type="term" value="F:metal ion binding"/>
    <property type="evidence" value="ECO:0007669"/>
    <property type="project" value="UniProtKB-KW"/>
</dbReference>
<evidence type="ECO:0000256" key="1">
    <source>
        <dbReference type="ARBA" id="ARBA00022714"/>
    </source>
</evidence>
<accession>A0A2T0V4B4</accession>
<dbReference type="Pfam" id="PF13806">
    <property type="entry name" value="Rieske_2"/>
    <property type="match status" value="1"/>
</dbReference>
<protein>
    <submittedName>
        <fullName evidence="9">NAD(P)H-dependent nitrite reductase small subunit</fullName>
    </submittedName>
</protein>
<dbReference type="PANTHER" id="PTHR33542">
    <property type="entry name" value="SIROHYDROCHLORIN FERROCHELATASE, CHLOROPLASTIC"/>
    <property type="match status" value="1"/>
</dbReference>
<dbReference type="GO" id="GO:0008942">
    <property type="term" value="F:nitrite reductase [NAD(P)H] activity"/>
    <property type="evidence" value="ECO:0007669"/>
    <property type="project" value="InterPro"/>
</dbReference>
<dbReference type="GO" id="GO:0016829">
    <property type="term" value="F:lyase activity"/>
    <property type="evidence" value="ECO:0007669"/>
    <property type="project" value="UniProtKB-KW"/>
</dbReference>
<dbReference type="InterPro" id="IPR017941">
    <property type="entry name" value="Rieske_2Fe-2S"/>
</dbReference>
<evidence type="ECO:0000259" key="8">
    <source>
        <dbReference type="PROSITE" id="PS51296"/>
    </source>
</evidence>
<dbReference type="GO" id="GO:0004497">
    <property type="term" value="F:monooxygenase activity"/>
    <property type="evidence" value="ECO:0007669"/>
    <property type="project" value="UniProtKB-ARBA"/>
</dbReference>
<dbReference type="Pfam" id="PF01903">
    <property type="entry name" value="CbiX"/>
    <property type="match status" value="2"/>
</dbReference>
<organism evidence="9 10">
    <name type="scientific">Glaciihabitans tibetensis</name>
    <dbReference type="NCBI Taxonomy" id="1266600"/>
    <lineage>
        <taxon>Bacteria</taxon>
        <taxon>Bacillati</taxon>
        <taxon>Actinomycetota</taxon>
        <taxon>Actinomycetes</taxon>
        <taxon>Micrococcales</taxon>
        <taxon>Microbacteriaceae</taxon>
        <taxon>Glaciihabitans</taxon>
    </lineage>
</organism>
<keyword evidence="10" id="KW-1185">Reference proteome</keyword>
<dbReference type="Gene3D" id="2.102.10.10">
    <property type="entry name" value="Rieske [2Fe-2S] iron-sulphur domain"/>
    <property type="match status" value="1"/>
</dbReference>
<gene>
    <name evidence="9" type="ORF">B0I08_11129</name>
</gene>
<dbReference type="InterPro" id="IPR002762">
    <property type="entry name" value="CbiX-like"/>
</dbReference>
<keyword evidence="5" id="KW-0411">Iron-sulfur</keyword>
<sequence length="364" mass="38120">MTLTDHGLHVASASWTTVCRREQLEPLWGEAALIGTEQVALFLMPDGRLFAVANADPATGAFVMSRGIVGSKGDRPTIASPLHKDVFDLATGTCYTKPALRLPTWRVREHNGEVQVSHRAALVAASHGTSDPAGRRAVAALVEAVRQAHPDLTVLDSFVDVQEPDVPGTMATLDERTPATIVPLLLSAGYHVHVDLADAARDAAPREVHVTGALGPDIRLAQVLARRLAEAGLRDDDRVVLAAAGSSNASAVADCHTVGAMLAEQLAREVTVSFISAAEPRVATAVADERLAHPTSRVVVATYLLAPGYFATLASQAGADVTSRPLLVDPQLPEPLTGDALLVAAAAPPPELVDIVTELYASAS</sequence>
<dbReference type="GO" id="GO:0051537">
    <property type="term" value="F:2 iron, 2 sulfur cluster binding"/>
    <property type="evidence" value="ECO:0007669"/>
    <property type="project" value="UniProtKB-KW"/>
</dbReference>
<dbReference type="RefSeq" id="WP_106214823.1">
    <property type="nucleotide sequence ID" value="NZ_PVTL01000011.1"/>
</dbReference>
<evidence type="ECO:0000313" key="10">
    <source>
        <dbReference type="Proteomes" id="UP000237983"/>
    </source>
</evidence>
<keyword evidence="7" id="KW-0456">Lyase</keyword>
<dbReference type="PROSITE" id="PS51296">
    <property type="entry name" value="RIESKE"/>
    <property type="match status" value="1"/>
</dbReference>